<evidence type="ECO:0000256" key="2">
    <source>
        <dbReference type="ARBA" id="ARBA00009430"/>
    </source>
</evidence>
<evidence type="ECO:0000256" key="4">
    <source>
        <dbReference type="ARBA" id="ARBA00023163"/>
    </source>
</evidence>
<accession>A0A4U0V0J9</accession>
<feature type="region of interest" description="Disordered" evidence="6">
    <location>
        <begin position="205"/>
        <end position="233"/>
    </location>
</feature>
<proteinExistence type="inferred from homology"/>
<dbReference type="GO" id="GO:0003677">
    <property type="term" value="F:DNA binding"/>
    <property type="evidence" value="ECO:0007669"/>
    <property type="project" value="InterPro"/>
</dbReference>
<dbReference type="Pfam" id="PF06870">
    <property type="entry name" value="RNA_pol_I_A49"/>
    <property type="match status" value="1"/>
</dbReference>
<dbReference type="AlphaFoldDB" id="A0A4U0V0J9"/>
<evidence type="ECO:0008006" key="9">
    <source>
        <dbReference type="Google" id="ProtNLM"/>
    </source>
</evidence>
<dbReference type="EMBL" id="NAJP01000029">
    <property type="protein sequence ID" value="TKA41146.1"/>
    <property type="molecule type" value="Genomic_DNA"/>
</dbReference>
<dbReference type="STRING" id="329885.A0A4U0V0J9"/>
<evidence type="ECO:0000256" key="5">
    <source>
        <dbReference type="ARBA" id="ARBA00023242"/>
    </source>
</evidence>
<name>A0A4U0V0J9_9PEZI</name>
<evidence type="ECO:0000256" key="3">
    <source>
        <dbReference type="ARBA" id="ARBA00022478"/>
    </source>
</evidence>
<keyword evidence="5" id="KW-0539">Nucleus</keyword>
<dbReference type="OrthoDB" id="532500at2759"/>
<dbReference type="GO" id="GO:0000428">
    <property type="term" value="C:DNA-directed RNA polymerase complex"/>
    <property type="evidence" value="ECO:0007669"/>
    <property type="project" value="UniProtKB-KW"/>
</dbReference>
<dbReference type="GO" id="GO:0006351">
    <property type="term" value="P:DNA-templated transcription"/>
    <property type="evidence" value="ECO:0007669"/>
    <property type="project" value="InterPro"/>
</dbReference>
<dbReference type="InterPro" id="IPR009668">
    <property type="entry name" value="RNA_pol-assoc_fac_A49-like"/>
</dbReference>
<comment type="similarity">
    <text evidence="2">Belongs to the eukaryotic RPA49/POLR1E RNA polymerase subunit family.</text>
</comment>
<gene>
    <name evidence="7" type="ORF">B0A54_07667</name>
</gene>
<keyword evidence="3" id="KW-0240">DNA-directed RNA polymerase</keyword>
<sequence>MAEKDGKKRKRHSNGEETPNKKAATKTANASAGNIKVTYSDEDLLRPVLVSTPGLTPPSIPFELYAKARSANRVGGNPKPDSHHVLLHSSKHPRLDYTAAPAVSDQYLSHYIAVFDPATNNLQITPAYHLSLRSVPRKTAPIDEDQPKKQRATYAAQREDLGKVFGTKKAQKFIASRTDNAIVKDSKGKGQKSDVQDAILDSMANASASATPQKQDADEDLLASKPIPRPNTSAETVEDVYPFHTLIPASDVRLVPIKDWQDAARNNEEVMLSHRFPAFHLTPIGKGDDVLKLQALRYLALLLAFHDALTGGGRNGKKVPKKDVLLKKLGPVKEIWPEALIESVRLRFASPASGHTELPKWYLENLYTHMCALSLYIDDWRTNTTHLREDLKMENKQISQYFVELGAKVGPPSEKEREVGKLSKAQASAVKVASLKLPLEFPKGRMGRRRGRGTLSR</sequence>
<dbReference type="PANTHER" id="PTHR14440">
    <property type="entry name" value="DNA-DIRECTED RNA POLYMERASE I SUBUNIT RPA49"/>
    <property type="match status" value="1"/>
</dbReference>
<feature type="compositionally biased region" description="Polar residues" evidence="6">
    <location>
        <begin position="205"/>
        <end position="214"/>
    </location>
</feature>
<protein>
    <recommendedName>
        <fullName evidence="9">DNA-directed RNA polymerase I subunit RPA49</fullName>
    </recommendedName>
</protein>
<comment type="subcellular location">
    <subcellularLocation>
        <location evidence="1">Nucleus</location>
        <location evidence="1">Nucleolus</location>
    </subcellularLocation>
</comment>
<reference evidence="7 8" key="1">
    <citation type="submission" date="2017-03" db="EMBL/GenBank/DDBJ databases">
        <title>Genomes of endolithic fungi from Antarctica.</title>
        <authorList>
            <person name="Coleine C."/>
            <person name="Masonjones S."/>
            <person name="Stajich J.E."/>
        </authorList>
    </citation>
    <scope>NUCLEOTIDE SEQUENCE [LARGE SCALE GENOMIC DNA]</scope>
    <source>
        <strain evidence="7 8">CCFEE 5311</strain>
    </source>
</reference>
<dbReference type="Proteomes" id="UP000310066">
    <property type="component" value="Unassembled WGS sequence"/>
</dbReference>
<feature type="compositionally biased region" description="Low complexity" evidence="6">
    <location>
        <begin position="21"/>
        <end position="33"/>
    </location>
</feature>
<evidence type="ECO:0000256" key="6">
    <source>
        <dbReference type="SAM" id="MobiDB-lite"/>
    </source>
</evidence>
<comment type="caution">
    <text evidence="7">The sequence shown here is derived from an EMBL/GenBank/DDBJ whole genome shotgun (WGS) entry which is preliminary data.</text>
</comment>
<organism evidence="7 8">
    <name type="scientific">Friedmanniomyces endolithicus</name>
    <dbReference type="NCBI Taxonomy" id="329885"/>
    <lineage>
        <taxon>Eukaryota</taxon>
        <taxon>Fungi</taxon>
        <taxon>Dikarya</taxon>
        <taxon>Ascomycota</taxon>
        <taxon>Pezizomycotina</taxon>
        <taxon>Dothideomycetes</taxon>
        <taxon>Dothideomycetidae</taxon>
        <taxon>Mycosphaerellales</taxon>
        <taxon>Teratosphaeriaceae</taxon>
        <taxon>Friedmanniomyces</taxon>
    </lineage>
</organism>
<evidence type="ECO:0000313" key="7">
    <source>
        <dbReference type="EMBL" id="TKA41146.1"/>
    </source>
</evidence>
<feature type="region of interest" description="Disordered" evidence="6">
    <location>
        <begin position="1"/>
        <end position="33"/>
    </location>
</feature>
<evidence type="ECO:0000313" key="8">
    <source>
        <dbReference type="Proteomes" id="UP000310066"/>
    </source>
</evidence>
<evidence type="ECO:0000256" key="1">
    <source>
        <dbReference type="ARBA" id="ARBA00004604"/>
    </source>
</evidence>
<keyword evidence="4" id="KW-0804">Transcription</keyword>
<dbReference type="GO" id="GO:0005730">
    <property type="term" value="C:nucleolus"/>
    <property type="evidence" value="ECO:0007669"/>
    <property type="project" value="UniProtKB-SubCell"/>
</dbReference>